<keyword evidence="3 9" id="KW-0689">Ribosomal protein</keyword>
<dbReference type="InterPro" id="IPR013025">
    <property type="entry name" value="Ribosomal_uL23-like"/>
</dbReference>
<accession>A0A8J5MKW6</accession>
<sequence length="105" mass="12482">MSTRWYPLYRQGNPQLRVFLPNFFMKLVKPDAPQPPNVVQFIVSMQMSKYDIENYLEKIYNVQVENVVTHVRMGKCERSFKGYITKKDDYKVAFVTLVSNLMLYC</sequence>
<dbReference type="PANTHER" id="PTHR12059:SF5">
    <property type="entry name" value="LARGE RIBOSOMAL SUBUNIT PROTEIN UL23M"/>
    <property type="match status" value="1"/>
</dbReference>
<dbReference type="InterPro" id="IPR012677">
    <property type="entry name" value="Nucleotide-bd_a/b_plait_sf"/>
</dbReference>
<dbReference type="FunFam" id="3.30.70.330:FF:000284">
    <property type="entry name" value="39S ribosomal protein L23, mitochondrial"/>
    <property type="match status" value="1"/>
</dbReference>
<proteinExistence type="inferred from homology"/>
<dbReference type="GO" id="GO:0005762">
    <property type="term" value="C:mitochondrial large ribosomal subunit"/>
    <property type="evidence" value="ECO:0007669"/>
    <property type="project" value="TreeGrafter"/>
</dbReference>
<evidence type="ECO:0000256" key="4">
    <source>
        <dbReference type="ARBA" id="ARBA00023128"/>
    </source>
</evidence>
<name>A0A8J5MKW6_HOMAM</name>
<keyword evidence="5" id="KW-0687">Ribonucleoprotein</keyword>
<evidence type="ECO:0000313" key="9">
    <source>
        <dbReference type="EMBL" id="KAG7154987.1"/>
    </source>
</evidence>
<dbReference type="InterPro" id="IPR012678">
    <property type="entry name" value="Ribosomal_uL23/eL15/eS24_sf"/>
</dbReference>
<evidence type="ECO:0000256" key="5">
    <source>
        <dbReference type="ARBA" id="ARBA00023274"/>
    </source>
</evidence>
<keyword evidence="4" id="KW-0496">Mitochondrion</keyword>
<comment type="subunit">
    <text evidence="6">Component of the mitochondrial ribosome large subunit (39S) which comprises a 16S rRNA and about 50 distinct proteins.</text>
</comment>
<dbReference type="Proteomes" id="UP000747542">
    <property type="component" value="Unassembled WGS sequence"/>
</dbReference>
<dbReference type="EMBL" id="JAHLQT010043233">
    <property type="protein sequence ID" value="KAG7154987.1"/>
    <property type="molecule type" value="Genomic_DNA"/>
</dbReference>
<keyword evidence="10" id="KW-1185">Reference proteome</keyword>
<feature type="non-terminal residue" evidence="9">
    <location>
        <position position="1"/>
    </location>
</feature>
<evidence type="ECO:0000256" key="2">
    <source>
        <dbReference type="ARBA" id="ARBA00006700"/>
    </source>
</evidence>
<gene>
    <name evidence="9" type="primary">mRpL23-L</name>
    <name evidence="9" type="ORF">Hamer_G015578</name>
</gene>
<dbReference type="GO" id="GO:0003735">
    <property type="term" value="F:structural constituent of ribosome"/>
    <property type="evidence" value="ECO:0007669"/>
    <property type="project" value="InterPro"/>
</dbReference>
<evidence type="ECO:0000256" key="6">
    <source>
        <dbReference type="ARBA" id="ARBA00038782"/>
    </source>
</evidence>
<dbReference type="GO" id="GO:0032543">
    <property type="term" value="P:mitochondrial translation"/>
    <property type="evidence" value="ECO:0007669"/>
    <property type="project" value="TreeGrafter"/>
</dbReference>
<dbReference type="AlphaFoldDB" id="A0A8J5MKW6"/>
<dbReference type="PANTHER" id="PTHR12059">
    <property type="entry name" value="RIBOSOMAL PROTEIN L23-RELATED"/>
    <property type="match status" value="1"/>
</dbReference>
<evidence type="ECO:0000256" key="3">
    <source>
        <dbReference type="ARBA" id="ARBA00022980"/>
    </source>
</evidence>
<evidence type="ECO:0000313" key="10">
    <source>
        <dbReference type="Proteomes" id="UP000747542"/>
    </source>
</evidence>
<comment type="caution">
    <text evidence="9">The sequence shown here is derived from an EMBL/GenBank/DDBJ whole genome shotgun (WGS) entry which is preliminary data.</text>
</comment>
<protein>
    <recommendedName>
        <fullName evidence="7">Large ribosomal subunit protein uL23m</fullName>
    </recommendedName>
    <alternativeName>
        <fullName evidence="8">39S ribosomal protein L23, mitochondrial</fullName>
    </alternativeName>
</protein>
<reference evidence="9" key="1">
    <citation type="journal article" date="2021" name="Sci. Adv.">
        <title>The American lobster genome reveals insights on longevity, neural, and immune adaptations.</title>
        <authorList>
            <person name="Polinski J.M."/>
            <person name="Zimin A.V."/>
            <person name="Clark K.F."/>
            <person name="Kohn A.B."/>
            <person name="Sadowski N."/>
            <person name="Timp W."/>
            <person name="Ptitsyn A."/>
            <person name="Khanna P."/>
            <person name="Romanova D.Y."/>
            <person name="Williams P."/>
            <person name="Greenwood S.J."/>
            <person name="Moroz L.L."/>
            <person name="Walt D.R."/>
            <person name="Bodnar A.G."/>
        </authorList>
    </citation>
    <scope>NUCLEOTIDE SEQUENCE</scope>
    <source>
        <strain evidence="9">GMGI-L3</strain>
    </source>
</reference>
<comment type="subcellular location">
    <subcellularLocation>
        <location evidence="1">Mitochondrion</location>
    </subcellularLocation>
</comment>
<evidence type="ECO:0000256" key="1">
    <source>
        <dbReference type="ARBA" id="ARBA00004173"/>
    </source>
</evidence>
<evidence type="ECO:0000256" key="7">
    <source>
        <dbReference type="ARBA" id="ARBA00039977"/>
    </source>
</evidence>
<comment type="similarity">
    <text evidence="2">Belongs to the universal ribosomal protein uL23 family.</text>
</comment>
<organism evidence="9 10">
    <name type="scientific">Homarus americanus</name>
    <name type="common">American lobster</name>
    <dbReference type="NCBI Taxonomy" id="6706"/>
    <lineage>
        <taxon>Eukaryota</taxon>
        <taxon>Metazoa</taxon>
        <taxon>Ecdysozoa</taxon>
        <taxon>Arthropoda</taxon>
        <taxon>Crustacea</taxon>
        <taxon>Multicrustacea</taxon>
        <taxon>Malacostraca</taxon>
        <taxon>Eumalacostraca</taxon>
        <taxon>Eucarida</taxon>
        <taxon>Decapoda</taxon>
        <taxon>Pleocyemata</taxon>
        <taxon>Astacidea</taxon>
        <taxon>Nephropoidea</taxon>
        <taxon>Nephropidae</taxon>
        <taxon>Homarus</taxon>
    </lineage>
</organism>
<evidence type="ECO:0000256" key="8">
    <source>
        <dbReference type="ARBA" id="ARBA00041375"/>
    </source>
</evidence>
<dbReference type="Gene3D" id="3.30.70.330">
    <property type="match status" value="1"/>
</dbReference>
<dbReference type="SUPFAM" id="SSF54189">
    <property type="entry name" value="Ribosomal proteins S24e, L23 and L15e"/>
    <property type="match status" value="1"/>
</dbReference>
<dbReference type="Pfam" id="PF00276">
    <property type="entry name" value="Ribosomal_L23"/>
    <property type="match status" value="1"/>
</dbReference>